<dbReference type="Proteomes" id="UP000674318">
    <property type="component" value="Chromosome 3"/>
</dbReference>
<feature type="compositionally biased region" description="Polar residues" evidence="5">
    <location>
        <begin position="257"/>
        <end position="266"/>
    </location>
</feature>
<feature type="compositionally biased region" description="Polar residues" evidence="5">
    <location>
        <begin position="452"/>
        <end position="461"/>
    </location>
</feature>
<sequence>MDISTHIGGMVPQNRWQPHQKVKVCQYQDCGASFTFFSSKYNCHRCGIVLCSTCASTTIVIPRHYNNEAVPVCRRCYRVIEHYKAHGPSTPGFVLHSATVSSTPARTSATPLAFATPAPPPRDITHHGATTEPSHTNIPEQNNLASLSSTRVTGTDIHGLQEVIRTLQTALLQEQSKYIAAASANDIQLDSMRDENVALKTALTLLQQQLLETDKPTPQLASSATELQQRLDLATRQRTDLETQVAQLEADRDEARGQQTASTADLQQRLDLATRQRTDLETQVAQLEADRDEARGQQTASIADLQQRLDLATRQRTDLEAQVAQLEADRDEARGQQVASTADLQQRLDLATRQRTDLETQVAQLEADRDEARGQQTASTADLQQRLDLATRQRTDLEAQVAQLEADRDEARGQQVASTADLQQRLDLATRQRTDLEAQVAQLEADRDEARGQQTASTADLQQRLDLATRQRTDLEAQVAQLEADRDEARGQQVASTADLQQRLDLATRQRTDLEAQVAQLEADRDEARGQQVASTADLQQRLDLATRQRTNLETQVAQLEADRDEARGQQVASTADLQQRLDLATRQRTNLEAHVASLTSELQTTKEKLHQAVSKAFAAMTRLSIMIGDTSVEASSLAATSSVTGVAAAVGEKNIYGPVEESPEEDAALVGEVGESLRKRGEAMRLSAEIVELRESTRPLEMVLVEKLAEDHRTSHAEGVVSECTQLPWNVAHARRLDKREALLKEKERLLLGAARDLQAKARALKAVHARAAESPPVKMLRVAADRDDVSKPSTPLLKQCCPRTPLRAPACQLESGVLHHKHTAGVAASNDPASPPPREPPRGPLLPRDVRIRSRSEVETQAADAEGGTHERLVVATEAYRDVLYEHILESNGLQRVDALVQYLPPQIPGCTPRTPQLLPSDVVAKTRAMLRALEKRIFSYRDVMREVDPTLQQRSLEALRRLEAAVGALCGDEEG</sequence>
<evidence type="ECO:0000256" key="1">
    <source>
        <dbReference type="ARBA" id="ARBA00022723"/>
    </source>
</evidence>
<dbReference type="EMBL" id="JAFJZO010000003">
    <property type="protein sequence ID" value="KAG5511892.1"/>
    <property type="molecule type" value="Genomic_DNA"/>
</dbReference>
<organism evidence="7 8">
    <name type="scientific">Porcisia hertigi</name>
    <dbReference type="NCBI Taxonomy" id="2761500"/>
    <lineage>
        <taxon>Eukaryota</taxon>
        <taxon>Discoba</taxon>
        <taxon>Euglenozoa</taxon>
        <taxon>Kinetoplastea</taxon>
        <taxon>Metakinetoplastina</taxon>
        <taxon>Trypanosomatida</taxon>
        <taxon>Trypanosomatidae</taxon>
        <taxon>Leishmaniinae</taxon>
        <taxon>Porcisia</taxon>
    </lineage>
</organism>
<comment type="caution">
    <text evidence="7">The sequence shown here is derived from an EMBL/GenBank/DDBJ whole genome shotgun (WGS) entry which is preliminary data.</text>
</comment>
<dbReference type="InterPro" id="IPR011011">
    <property type="entry name" value="Znf_FYVE_PHD"/>
</dbReference>
<dbReference type="GO" id="GO:0008270">
    <property type="term" value="F:zinc ion binding"/>
    <property type="evidence" value="ECO:0007669"/>
    <property type="project" value="UniProtKB-KW"/>
</dbReference>
<feature type="compositionally biased region" description="Pro residues" evidence="5">
    <location>
        <begin position="835"/>
        <end position="846"/>
    </location>
</feature>
<dbReference type="RefSeq" id="XP_067759848.1">
    <property type="nucleotide sequence ID" value="XM_067903648.1"/>
</dbReference>
<evidence type="ECO:0000256" key="5">
    <source>
        <dbReference type="SAM" id="MobiDB-lite"/>
    </source>
</evidence>
<dbReference type="OrthoDB" id="267897at2759"/>
<gene>
    <name evidence="7" type="ORF">JKF63_07717</name>
</gene>
<dbReference type="KEGG" id="phet:94293725"/>
<feature type="region of interest" description="Disordered" evidence="5">
    <location>
        <begin position="444"/>
        <end position="463"/>
    </location>
</feature>
<feature type="region of interest" description="Disordered" evidence="5">
    <location>
        <begin position="248"/>
        <end position="269"/>
    </location>
</feature>
<feature type="region of interest" description="Disordered" evidence="5">
    <location>
        <begin position="117"/>
        <end position="141"/>
    </location>
</feature>
<evidence type="ECO:0000256" key="2">
    <source>
        <dbReference type="ARBA" id="ARBA00022771"/>
    </source>
</evidence>
<keyword evidence="1" id="KW-0479">Metal-binding</keyword>
<dbReference type="PANTHER" id="PTHR45615">
    <property type="entry name" value="MYOSIN HEAVY CHAIN, NON-MUSCLE"/>
    <property type="match status" value="1"/>
</dbReference>
<name>A0A836YJU7_9TRYP</name>
<evidence type="ECO:0000313" key="8">
    <source>
        <dbReference type="Proteomes" id="UP000674318"/>
    </source>
</evidence>
<keyword evidence="8" id="KW-1185">Reference proteome</keyword>
<dbReference type="GeneID" id="94293725"/>
<proteinExistence type="predicted"/>
<dbReference type="InterPro" id="IPR017455">
    <property type="entry name" value="Znf_FYVE-rel"/>
</dbReference>
<dbReference type="PROSITE" id="PS50178">
    <property type="entry name" value="ZF_FYVE"/>
    <property type="match status" value="1"/>
</dbReference>
<feature type="domain" description="FYVE-type" evidence="6">
    <location>
        <begin position="30"/>
        <end position="81"/>
    </location>
</feature>
<evidence type="ECO:0000313" key="7">
    <source>
        <dbReference type="EMBL" id="KAG5511892.1"/>
    </source>
</evidence>
<dbReference type="SMART" id="SM00064">
    <property type="entry name" value="FYVE"/>
    <property type="match status" value="1"/>
</dbReference>
<dbReference type="PANTHER" id="PTHR45615:SF80">
    <property type="entry name" value="GRIP DOMAIN-CONTAINING PROTEIN"/>
    <property type="match status" value="1"/>
</dbReference>
<feature type="region of interest" description="Disordered" evidence="5">
    <location>
        <begin position="826"/>
        <end position="851"/>
    </location>
</feature>
<dbReference type="Gene3D" id="3.30.40.10">
    <property type="entry name" value="Zinc/RING finger domain, C3HC4 (zinc finger)"/>
    <property type="match status" value="1"/>
</dbReference>
<protein>
    <recommendedName>
        <fullName evidence="6">FYVE-type domain-containing protein</fullName>
    </recommendedName>
</protein>
<dbReference type="Pfam" id="PF01363">
    <property type="entry name" value="FYVE"/>
    <property type="match status" value="1"/>
</dbReference>
<accession>A0A836YJU7</accession>
<dbReference type="AlphaFoldDB" id="A0A836YJU7"/>
<dbReference type="InterPro" id="IPR013083">
    <property type="entry name" value="Znf_RING/FYVE/PHD"/>
</dbReference>
<keyword evidence="3" id="KW-0862">Zinc</keyword>
<feature type="compositionally biased region" description="Polar residues" evidence="5">
    <location>
        <begin position="131"/>
        <end position="141"/>
    </location>
</feature>
<dbReference type="InterPro" id="IPR000306">
    <property type="entry name" value="Znf_FYVE"/>
</dbReference>
<keyword evidence="2 4" id="KW-0863">Zinc-finger</keyword>
<evidence type="ECO:0000259" key="6">
    <source>
        <dbReference type="PROSITE" id="PS50178"/>
    </source>
</evidence>
<dbReference type="SUPFAM" id="SSF57903">
    <property type="entry name" value="FYVE/PHD zinc finger"/>
    <property type="match status" value="1"/>
</dbReference>
<evidence type="ECO:0000256" key="4">
    <source>
        <dbReference type="PROSITE-ProRule" id="PRU00091"/>
    </source>
</evidence>
<dbReference type="CDD" id="cd00065">
    <property type="entry name" value="FYVE_like_SF"/>
    <property type="match status" value="1"/>
</dbReference>
<evidence type="ECO:0000256" key="3">
    <source>
        <dbReference type="ARBA" id="ARBA00022833"/>
    </source>
</evidence>
<reference evidence="7 8" key="1">
    <citation type="submission" date="2021-02" db="EMBL/GenBank/DDBJ databases">
        <title>Porcisia hertigi Genome sequencing and assembly.</title>
        <authorList>
            <person name="Almutairi H."/>
            <person name="Gatherer D."/>
        </authorList>
    </citation>
    <scope>NUCLEOTIDE SEQUENCE [LARGE SCALE GENOMIC DNA]</scope>
    <source>
        <strain evidence="7 8">C119</strain>
    </source>
</reference>